<dbReference type="OrthoDB" id="9811006at2"/>
<dbReference type="PANTHER" id="PTHR34406">
    <property type="entry name" value="PROTEIN YCEI"/>
    <property type="match status" value="1"/>
</dbReference>
<proteinExistence type="predicted"/>
<dbReference type="InterPro" id="IPR036761">
    <property type="entry name" value="TTHA0802/YceI-like_sf"/>
</dbReference>
<dbReference type="eggNOG" id="COG2353">
    <property type="taxonomic scope" value="Bacteria"/>
</dbReference>
<sequence length="216" mass="23023">MDHRNKSRRLGTGWVALPLAALALGGCTSLVAPLLKPKLSAEITALPAGDWKLDPAHAALVFRINHLGYSDLIGRFESFDVSLTGDASDPASARADAVIDMTSLDIANDSFAQELMGPKFFDTARYPQAVFRTLSVTPGENGGAEVNGELTLHGQTRPVTLDVRFNGTAFDAIRGAQVAGFSASTVIDRTDFGVSAFSGLVTDEVRIEIQAEFLKQ</sequence>
<accession>A0A059FKI5</accession>
<dbReference type="SUPFAM" id="SSF101874">
    <property type="entry name" value="YceI-like"/>
    <property type="match status" value="1"/>
</dbReference>
<dbReference type="Proteomes" id="UP000024816">
    <property type="component" value="Unassembled WGS sequence"/>
</dbReference>
<dbReference type="RefSeq" id="WP_051597230.1">
    <property type="nucleotide sequence ID" value="NZ_ARYJ01000001.1"/>
</dbReference>
<dbReference type="InterPro" id="IPR007372">
    <property type="entry name" value="Lipid/polyisoprenoid-bd_YceI"/>
</dbReference>
<feature type="domain" description="Lipid/polyisoprenoid-binding YceI-like" evidence="1">
    <location>
        <begin position="50"/>
        <end position="214"/>
    </location>
</feature>
<dbReference type="STRING" id="1280952.HJA_01225"/>
<dbReference type="EMBL" id="ARYJ01000001">
    <property type="protein sequence ID" value="KCZ91117.1"/>
    <property type="molecule type" value="Genomic_DNA"/>
</dbReference>
<reference evidence="2 3" key="1">
    <citation type="journal article" date="2014" name="Antonie Van Leeuwenhoek">
        <title>Hyphomonas beringensis sp. nov. and Hyphomonas chukchiensis sp. nov., isolated from surface seawater of the Bering Sea and Chukchi Sea.</title>
        <authorList>
            <person name="Li C."/>
            <person name="Lai Q."/>
            <person name="Li G."/>
            <person name="Dong C."/>
            <person name="Wang J."/>
            <person name="Liao Y."/>
            <person name="Shao Z."/>
        </authorList>
    </citation>
    <scope>NUCLEOTIDE SEQUENCE [LARGE SCALE GENOMIC DNA]</scope>
    <source>
        <strain evidence="2 3">VP2</strain>
    </source>
</reference>
<comment type="caution">
    <text evidence="2">The sequence shown here is derived from an EMBL/GenBank/DDBJ whole genome shotgun (WGS) entry which is preliminary data.</text>
</comment>
<evidence type="ECO:0000313" key="2">
    <source>
        <dbReference type="EMBL" id="KCZ91117.1"/>
    </source>
</evidence>
<name>A0A059FKI5_9PROT</name>
<dbReference type="PANTHER" id="PTHR34406:SF1">
    <property type="entry name" value="PROTEIN YCEI"/>
    <property type="match status" value="1"/>
</dbReference>
<organism evidence="2 3">
    <name type="scientific">Hyphomonas jannaschiana VP2</name>
    <dbReference type="NCBI Taxonomy" id="1280952"/>
    <lineage>
        <taxon>Bacteria</taxon>
        <taxon>Pseudomonadati</taxon>
        <taxon>Pseudomonadota</taxon>
        <taxon>Alphaproteobacteria</taxon>
        <taxon>Hyphomonadales</taxon>
        <taxon>Hyphomonadaceae</taxon>
        <taxon>Hyphomonas</taxon>
    </lineage>
</organism>
<gene>
    <name evidence="2" type="ORF">HJA_01225</name>
</gene>
<dbReference type="SMART" id="SM00867">
    <property type="entry name" value="YceI"/>
    <property type="match status" value="1"/>
</dbReference>
<dbReference type="PROSITE" id="PS51257">
    <property type="entry name" value="PROKAR_LIPOPROTEIN"/>
    <property type="match status" value="1"/>
</dbReference>
<dbReference type="Gene3D" id="2.40.128.110">
    <property type="entry name" value="Lipid/polyisoprenoid-binding, YceI-like"/>
    <property type="match status" value="1"/>
</dbReference>
<keyword evidence="3" id="KW-1185">Reference proteome</keyword>
<dbReference type="AlphaFoldDB" id="A0A059FKI5"/>
<protein>
    <recommendedName>
        <fullName evidence="1">Lipid/polyisoprenoid-binding YceI-like domain-containing protein</fullName>
    </recommendedName>
</protein>
<dbReference type="Pfam" id="PF04264">
    <property type="entry name" value="YceI"/>
    <property type="match status" value="1"/>
</dbReference>
<evidence type="ECO:0000313" key="3">
    <source>
        <dbReference type="Proteomes" id="UP000024816"/>
    </source>
</evidence>
<dbReference type="PATRIC" id="fig|1280952.3.peg.250"/>
<evidence type="ECO:0000259" key="1">
    <source>
        <dbReference type="SMART" id="SM00867"/>
    </source>
</evidence>